<dbReference type="PANTHER" id="PTHR43236:SF2">
    <property type="entry name" value="BLL0069 PROTEIN"/>
    <property type="match status" value="1"/>
</dbReference>
<dbReference type="Gene3D" id="1.10.10.2910">
    <property type="match status" value="1"/>
</dbReference>
<dbReference type="KEGG" id="gah:GAH_01746"/>
<organism evidence="3 4">
    <name type="scientific">Geoglobus ahangari</name>
    <dbReference type="NCBI Taxonomy" id="113653"/>
    <lineage>
        <taxon>Archaea</taxon>
        <taxon>Methanobacteriati</taxon>
        <taxon>Methanobacteriota</taxon>
        <taxon>Archaeoglobi</taxon>
        <taxon>Archaeoglobales</taxon>
        <taxon>Archaeoglobaceae</taxon>
        <taxon>Geoglobus</taxon>
    </lineage>
</organism>
<sequence>MFFIKLLIAKFNTMKDEKLNVVEEIPVDLNPDVMKWLRKISGYSIEEVADKLKIETEELELMEEGKIKPSFTLIKELSKLYKVPVAAFFLPKPREIFVPKDYRFIHGREGEFNRETLLVFRKVRGLQKVAKELLENLEYSAEPRIMNATLRDDPDKVAEKYREEFELSEYKQIEELKDAPSLFRYLRHRIEELNVFVFQYGMPVEDARGFTLIDDYPAIITINSRDQYKPRIFTLMHEFGHILLGESAVDMPNIAVPTKNRVEKWCNEFAASFLLPKDIAIRVFENHRSSLTRVKTLNKLSARYKVSKHMLLYTMLKLDYISKKEYDTALEKIKIKSSTPKKKSGGPKPEVRILSELGEKYLALVIQNYRNNLIPYSAALEAIPSAKTRTFNKLVEQVGGVWR</sequence>
<dbReference type="EMBL" id="CP011267">
    <property type="protein sequence ID" value="AKG90975.1"/>
    <property type="molecule type" value="Genomic_DNA"/>
</dbReference>
<dbReference type="AlphaFoldDB" id="A0A0F7IGF1"/>
<proteinExistence type="inferred from homology"/>
<dbReference type="Pfam" id="PF06114">
    <property type="entry name" value="Peptidase_M78"/>
    <property type="match status" value="1"/>
</dbReference>
<dbReference type="GO" id="GO:0003677">
    <property type="term" value="F:DNA binding"/>
    <property type="evidence" value="ECO:0007669"/>
    <property type="project" value="InterPro"/>
</dbReference>
<name>A0A0F7IGF1_9EURY</name>
<dbReference type="SUPFAM" id="SSF47413">
    <property type="entry name" value="lambda repressor-like DNA-binding domains"/>
    <property type="match status" value="1"/>
</dbReference>
<dbReference type="InParanoid" id="A0A0F7IGF1"/>
<protein>
    <submittedName>
        <fullName evidence="3">Putative Zn peptidase</fullName>
    </submittedName>
</protein>
<keyword evidence="4" id="KW-1185">Reference proteome</keyword>
<dbReference type="InterPro" id="IPR010359">
    <property type="entry name" value="IrrE_HExxH"/>
</dbReference>
<dbReference type="InterPro" id="IPR001387">
    <property type="entry name" value="Cro/C1-type_HTH"/>
</dbReference>
<dbReference type="HOGENOM" id="CLU_057454_0_1_2"/>
<dbReference type="PATRIC" id="fig|113653.22.peg.1716"/>
<dbReference type="SMART" id="SM00530">
    <property type="entry name" value="HTH_XRE"/>
    <property type="match status" value="1"/>
</dbReference>
<evidence type="ECO:0000259" key="2">
    <source>
        <dbReference type="PROSITE" id="PS50943"/>
    </source>
</evidence>
<evidence type="ECO:0000313" key="4">
    <source>
        <dbReference type="Proteomes" id="UP000034723"/>
    </source>
</evidence>
<evidence type="ECO:0000256" key="1">
    <source>
        <dbReference type="ARBA" id="ARBA00007227"/>
    </source>
</evidence>
<dbReference type="PROSITE" id="PS50943">
    <property type="entry name" value="HTH_CROC1"/>
    <property type="match status" value="1"/>
</dbReference>
<feature type="domain" description="HTH cro/C1-type" evidence="2">
    <location>
        <begin position="34"/>
        <end position="88"/>
    </location>
</feature>
<dbReference type="InterPro" id="IPR010982">
    <property type="entry name" value="Lambda_DNA-bd_dom_sf"/>
</dbReference>
<dbReference type="PANTHER" id="PTHR43236">
    <property type="entry name" value="ANTITOXIN HIGA1"/>
    <property type="match status" value="1"/>
</dbReference>
<evidence type="ECO:0000313" key="3">
    <source>
        <dbReference type="EMBL" id="AKG90975.1"/>
    </source>
</evidence>
<dbReference type="Pfam" id="PF01381">
    <property type="entry name" value="HTH_3"/>
    <property type="match status" value="1"/>
</dbReference>
<accession>A0A0F7IGF1</accession>
<comment type="similarity">
    <text evidence="1">Belongs to the short-chain fatty acyl-CoA assimilation regulator (ScfR) family.</text>
</comment>
<dbReference type="Gene3D" id="1.10.260.40">
    <property type="entry name" value="lambda repressor-like DNA-binding domains"/>
    <property type="match status" value="1"/>
</dbReference>
<dbReference type="Proteomes" id="UP000034723">
    <property type="component" value="Chromosome"/>
</dbReference>
<reference evidence="3 4" key="1">
    <citation type="submission" date="2015-04" db="EMBL/GenBank/DDBJ databases">
        <title>The complete genome sequence of the hyperthermophilic, obligate iron-reducing archaeon Geoglobus ahangari strain 234T.</title>
        <authorList>
            <person name="Manzella M.P."/>
            <person name="Holmes D.E."/>
            <person name="Rocheleau J.M."/>
            <person name="Chung A."/>
            <person name="Reguera G."/>
            <person name="Kashefi K."/>
        </authorList>
    </citation>
    <scope>NUCLEOTIDE SEQUENCE [LARGE SCALE GENOMIC DNA]</scope>
    <source>
        <strain evidence="3 4">234</strain>
    </source>
</reference>
<dbReference type="InterPro" id="IPR052345">
    <property type="entry name" value="Rad_response_metalloprotease"/>
</dbReference>
<dbReference type="CDD" id="cd00093">
    <property type="entry name" value="HTH_XRE"/>
    <property type="match status" value="1"/>
</dbReference>
<dbReference type="STRING" id="113653.GAH_01746"/>
<gene>
    <name evidence="3" type="ORF">GAH_01746</name>
</gene>